<evidence type="ECO:0000256" key="1">
    <source>
        <dbReference type="SAM" id="Phobius"/>
    </source>
</evidence>
<reference evidence="2 3" key="1">
    <citation type="submission" date="2016-04" db="EMBL/GenBank/DDBJ databases">
        <title>A degradative enzymes factory behind the ericoid mycorrhizal symbiosis.</title>
        <authorList>
            <consortium name="DOE Joint Genome Institute"/>
            <person name="Martino E."/>
            <person name="Morin E."/>
            <person name="Grelet G."/>
            <person name="Kuo A."/>
            <person name="Kohler A."/>
            <person name="Daghino S."/>
            <person name="Barry K."/>
            <person name="Choi C."/>
            <person name="Cichocki N."/>
            <person name="Clum A."/>
            <person name="Copeland A."/>
            <person name="Hainaut M."/>
            <person name="Haridas S."/>
            <person name="Labutti K."/>
            <person name="Lindquist E."/>
            <person name="Lipzen A."/>
            <person name="Khouja H.-R."/>
            <person name="Murat C."/>
            <person name="Ohm R."/>
            <person name="Olson A."/>
            <person name="Spatafora J."/>
            <person name="Veneault-Fourrey C."/>
            <person name="Henrissat B."/>
            <person name="Grigoriev I."/>
            <person name="Martin F."/>
            <person name="Perotto S."/>
        </authorList>
    </citation>
    <scope>NUCLEOTIDE SEQUENCE [LARGE SCALE GENOMIC DNA]</scope>
    <source>
        <strain evidence="2 3">F</strain>
    </source>
</reference>
<dbReference type="OrthoDB" id="3500415at2759"/>
<accession>A0A2J6R258</accession>
<protein>
    <recommendedName>
        <fullName evidence="4">F-box domain-containing protein</fullName>
    </recommendedName>
</protein>
<feature type="transmembrane region" description="Helical" evidence="1">
    <location>
        <begin position="221"/>
        <end position="242"/>
    </location>
</feature>
<organism evidence="2 3">
    <name type="scientific">Hyaloscypha variabilis (strain UAMH 11265 / GT02V1 / F)</name>
    <name type="common">Meliniomyces variabilis</name>
    <dbReference type="NCBI Taxonomy" id="1149755"/>
    <lineage>
        <taxon>Eukaryota</taxon>
        <taxon>Fungi</taxon>
        <taxon>Dikarya</taxon>
        <taxon>Ascomycota</taxon>
        <taxon>Pezizomycotina</taxon>
        <taxon>Leotiomycetes</taxon>
        <taxon>Helotiales</taxon>
        <taxon>Hyaloscyphaceae</taxon>
        <taxon>Hyaloscypha</taxon>
        <taxon>Hyaloscypha variabilis</taxon>
    </lineage>
</organism>
<keyword evidence="3" id="KW-1185">Reference proteome</keyword>
<dbReference type="AlphaFoldDB" id="A0A2J6R258"/>
<keyword evidence="1" id="KW-0472">Membrane</keyword>
<gene>
    <name evidence="2" type="ORF">L207DRAFT_176891</name>
</gene>
<sequence length="248" mass="27899">MFDLKAVPHPTKCFLLALSSELIHSIAEWVSIPYINPPTILSLHGCVKPLASLALISRQLNQITTPLLYRTFVQTQGSAIPTTLRLLVNMPEIGSLVKRLVISELDESIGMDMLGFSRKELGRLGLDEETLEHFEIERPDWIEHVEAGEWQAVVALLLVVLPSLQEIDFVSYHKAGLFEFATRYTDTVLEYAAAKQLIPNSEYCLRNLKKVSMKFDDRDDISIGFLLLFCALPSITAAKILMGSRKNR</sequence>
<name>A0A2J6R258_HYAVF</name>
<proteinExistence type="predicted"/>
<dbReference type="EMBL" id="KZ613958">
    <property type="protein sequence ID" value="PMD32608.1"/>
    <property type="molecule type" value="Genomic_DNA"/>
</dbReference>
<keyword evidence="1" id="KW-1133">Transmembrane helix</keyword>
<evidence type="ECO:0000313" key="2">
    <source>
        <dbReference type="EMBL" id="PMD32608.1"/>
    </source>
</evidence>
<evidence type="ECO:0008006" key="4">
    <source>
        <dbReference type="Google" id="ProtNLM"/>
    </source>
</evidence>
<dbReference type="Proteomes" id="UP000235786">
    <property type="component" value="Unassembled WGS sequence"/>
</dbReference>
<evidence type="ECO:0000313" key="3">
    <source>
        <dbReference type="Proteomes" id="UP000235786"/>
    </source>
</evidence>
<keyword evidence="1" id="KW-0812">Transmembrane</keyword>